<reference evidence="2 3" key="1">
    <citation type="submission" date="2024-07" db="EMBL/GenBank/DDBJ databases">
        <authorList>
            <person name="Lee S."/>
            <person name="Kang M."/>
        </authorList>
    </citation>
    <scope>NUCLEOTIDE SEQUENCE [LARGE SCALE GENOMIC DNA]</scope>
    <source>
        <strain evidence="2 3">DS6</strain>
    </source>
</reference>
<evidence type="ECO:0000313" key="2">
    <source>
        <dbReference type="EMBL" id="MEX0429063.1"/>
    </source>
</evidence>
<name>A0ABV3T4A9_9ACTN</name>
<dbReference type="EMBL" id="JBFPJR010000032">
    <property type="protein sequence ID" value="MEX0429063.1"/>
    <property type="molecule type" value="Genomic_DNA"/>
</dbReference>
<organism evidence="2 3">
    <name type="scientific">Nocardioides eburneus</name>
    <dbReference type="NCBI Taxonomy" id="3231482"/>
    <lineage>
        <taxon>Bacteria</taxon>
        <taxon>Bacillati</taxon>
        <taxon>Actinomycetota</taxon>
        <taxon>Actinomycetes</taxon>
        <taxon>Propionibacteriales</taxon>
        <taxon>Nocardioidaceae</taxon>
        <taxon>Nocardioides</taxon>
    </lineage>
</organism>
<sequence>MFSSRARQERIEQARQGASAAKDSAAGAFLALDDAHKMTAALVEAYAQVEPGPKAQRVTSTLAPLLSASDRAAQDYIAALDQYDGVLTAQAPDVDTLVNAHRAFHDVYGRLESARQQIDQFRARNAELQDRLQDVHSRVQPAVNKATQALARARQAAADARAAGIVSPDLDTRLARAEQLGQVAAGGAFRAGAQAAIDAAAELATAADDVVEAATRLQSLKTSGGGRLASSRTRLDGIAGRIPQVRETLSYLRRTYSLACSEDLDHVPETAERELEQARGLLAQAAAAQSSGDWDAAARHLEEGRGHLAAAEEGVNGVVARRRDLDALAEDPAAELDRVRFVVRDAQRLVVSAGTRAPAGEPAILDGLMARLDAAAGRLEGTHPDYWSYLVELRAVRDVTAGVVRRTREAIAGA</sequence>
<dbReference type="Proteomes" id="UP001556631">
    <property type="component" value="Unassembled WGS sequence"/>
</dbReference>
<evidence type="ECO:0000313" key="3">
    <source>
        <dbReference type="Proteomes" id="UP001556631"/>
    </source>
</evidence>
<accession>A0ABV3T4A9</accession>
<gene>
    <name evidence="2" type="ORF">AB3X52_15660</name>
</gene>
<keyword evidence="3" id="KW-1185">Reference proteome</keyword>
<comment type="caution">
    <text evidence="2">The sequence shown here is derived from an EMBL/GenBank/DDBJ whole genome shotgun (WGS) entry which is preliminary data.</text>
</comment>
<protein>
    <recommendedName>
        <fullName evidence="4">Molecular chaperone DnaJ</fullName>
    </recommendedName>
</protein>
<proteinExistence type="predicted"/>
<feature type="coiled-coil region" evidence="1">
    <location>
        <begin position="111"/>
        <end position="163"/>
    </location>
</feature>
<evidence type="ECO:0008006" key="4">
    <source>
        <dbReference type="Google" id="ProtNLM"/>
    </source>
</evidence>
<evidence type="ECO:0000256" key="1">
    <source>
        <dbReference type="SAM" id="Coils"/>
    </source>
</evidence>
<keyword evidence="1" id="KW-0175">Coiled coil</keyword>
<dbReference type="RefSeq" id="WP_367995032.1">
    <property type="nucleotide sequence ID" value="NZ_JBFPJR010000032.1"/>
</dbReference>